<dbReference type="Pfam" id="PF13682">
    <property type="entry name" value="CZB"/>
    <property type="match status" value="1"/>
</dbReference>
<proteinExistence type="predicted"/>
<dbReference type="GO" id="GO:0016020">
    <property type="term" value="C:membrane"/>
    <property type="evidence" value="ECO:0007669"/>
    <property type="project" value="InterPro"/>
</dbReference>
<dbReference type="Pfam" id="PF00015">
    <property type="entry name" value="MCPsignal"/>
    <property type="match status" value="1"/>
</dbReference>
<evidence type="ECO:0000256" key="3">
    <source>
        <dbReference type="SAM" id="Coils"/>
    </source>
</evidence>
<gene>
    <name evidence="5" type="ORF">FM071_08300</name>
</gene>
<name>A0A7M1B9H4_9BACT</name>
<dbReference type="Proteomes" id="UP000593580">
    <property type="component" value="Chromosome"/>
</dbReference>
<dbReference type="InterPro" id="IPR004089">
    <property type="entry name" value="MCPsignal_dom"/>
</dbReference>
<dbReference type="InterPro" id="IPR025991">
    <property type="entry name" value="Chemoreceptor_zinc-bind_dom"/>
</dbReference>
<evidence type="ECO:0000256" key="1">
    <source>
        <dbReference type="ARBA" id="ARBA00023224"/>
    </source>
</evidence>
<dbReference type="SMART" id="SM00283">
    <property type="entry name" value="MA"/>
    <property type="match status" value="1"/>
</dbReference>
<dbReference type="PANTHER" id="PTHR32089:SF112">
    <property type="entry name" value="LYSOZYME-LIKE PROTEIN-RELATED"/>
    <property type="match status" value="1"/>
</dbReference>
<dbReference type="EMBL" id="CP041406">
    <property type="protein sequence ID" value="QOP46291.1"/>
    <property type="molecule type" value="Genomic_DNA"/>
</dbReference>
<dbReference type="Gene3D" id="1.10.287.950">
    <property type="entry name" value="Methyl-accepting chemotaxis protein"/>
    <property type="match status" value="1"/>
</dbReference>
<organism evidence="5 6">
    <name type="scientific">Sulfurimonas paralvinellae</name>
    <dbReference type="NCBI Taxonomy" id="317658"/>
    <lineage>
        <taxon>Bacteria</taxon>
        <taxon>Pseudomonadati</taxon>
        <taxon>Campylobacterota</taxon>
        <taxon>Epsilonproteobacteria</taxon>
        <taxon>Campylobacterales</taxon>
        <taxon>Sulfurimonadaceae</taxon>
        <taxon>Sulfurimonas</taxon>
    </lineage>
</organism>
<evidence type="ECO:0000313" key="6">
    <source>
        <dbReference type="Proteomes" id="UP000593580"/>
    </source>
</evidence>
<dbReference type="KEGG" id="spal:FM071_08300"/>
<accession>A0A7M1B9H4</accession>
<sequence length="363" mass="40474">MGLFSNSQDKERIEELEEEVRTLKSKNEELQQHIYKIEQNQSTGIETDSVEQNALNTAVEILIKSYSSGVSFSREIMESTIEQLEEAGDLNKKSAARIETISSQSANISDSIANIAQEAIGLNDGVNVLNENVVGISEVITLIKDISDQTNLLALNAAIEAARAGEHGRGFAVVADEVRKLAERTQKATSEVEINIGQLKQSSSEIQESSEIFRTKSEEVNAALDAFFEEQGYIISNAARISDITENITNEVGVGVGKLDHILFKLIAYNHIVNGEKNVNIIDENGCRFGKWFEENKHKIKDDQKVITDLSNHHAKVHQGVRRAVEAWDKGQYEQALEIMKDVEHSSEVGFEELYASFLKHRK</sequence>
<evidence type="ECO:0000313" key="5">
    <source>
        <dbReference type="EMBL" id="QOP46291.1"/>
    </source>
</evidence>
<keyword evidence="1 2" id="KW-0807">Transducer</keyword>
<dbReference type="RefSeq" id="WP_193110551.1">
    <property type="nucleotide sequence ID" value="NZ_CP041406.1"/>
</dbReference>
<evidence type="ECO:0000259" key="4">
    <source>
        <dbReference type="PROSITE" id="PS50111"/>
    </source>
</evidence>
<feature type="domain" description="Methyl-accepting transducer" evidence="4">
    <location>
        <begin position="79"/>
        <end position="249"/>
    </location>
</feature>
<protein>
    <submittedName>
        <fullName evidence="5">Chemotaxis protein</fullName>
    </submittedName>
</protein>
<dbReference type="PANTHER" id="PTHR32089">
    <property type="entry name" value="METHYL-ACCEPTING CHEMOTAXIS PROTEIN MCPB"/>
    <property type="match status" value="1"/>
</dbReference>
<dbReference type="AlphaFoldDB" id="A0A7M1B9H4"/>
<dbReference type="PROSITE" id="PS50111">
    <property type="entry name" value="CHEMOTAXIS_TRANSDUC_2"/>
    <property type="match status" value="1"/>
</dbReference>
<reference evidence="5 6" key="1">
    <citation type="submission" date="2019-07" db="EMBL/GenBank/DDBJ databases">
        <title>Sulfurimonas paralvinellae sp. nov., a novel mesophilic, hydrogen- and sulfur-oxidizing chemolithoautotroph within the Epsilonproteo- bacteria isolated from a deep-sea hydrothermal vent polychaete nest, reclassification of Thiomicrospira denitrificans as Sulfurimonas denitrificans comb. nov. and emended description of the genus Sulfurimonas.</title>
        <authorList>
            <person name="Wang S."/>
            <person name="Jiang L."/>
            <person name="Shao Z."/>
        </authorList>
    </citation>
    <scope>NUCLEOTIDE SEQUENCE [LARGE SCALE GENOMIC DNA]</scope>
    <source>
        <strain evidence="5 6">GO25</strain>
    </source>
</reference>
<evidence type="ECO:0000256" key="2">
    <source>
        <dbReference type="PROSITE-ProRule" id="PRU00284"/>
    </source>
</evidence>
<dbReference type="GO" id="GO:0007165">
    <property type="term" value="P:signal transduction"/>
    <property type="evidence" value="ECO:0007669"/>
    <property type="project" value="UniProtKB-KW"/>
</dbReference>
<dbReference type="SUPFAM" id="SSF58104">
    <property type="entry name" value="Methyl-accepting chemotaxis protein (MCP) signaling domain"/>
    <property type="match status" value="1"/>
</dbReference>
<keyword evidence="6" id="KW-1185">Reference proteome</keyword>
<feature type="coiled-coil region" evidence="3">
    <location>
        <begin position="6"/>
        <end position="40"/>
    </location>
</feature>
<keyword evidence="3" id="KW-0175">Coiled coil</keyword>